<comment type="caution">
    <text evidence="2">The sequence shown here is derived from an EMBL/GenBank/DDBJ whole genome shotgun (WGS) entry which is preliminary data.</text>
</comment>
<dbReference type="AlphaFoldDB" id="A0A562IR68"/>
<name>A0A562IR68_9ACTN</name>
<gene>
    <name evidence="2" type="ORF">JD78_01748</name>
</gene>
<evidence type="ECO:0000313" key="2">
    <source>
        <dbReference type="EMBL" id="TWH73225.1"/>
    </source>
</evidence>
<evidence type="ECO:0000256" key="1">
    <source>
        <dbReference type="SAM" id="MobiDB-lite"/>
    </source>
</evidence>
<proteinExistence type="predicted"/>
<sequence>MSENPAPSGGVTHPELLAVYVNDHLAAAAGGIELVSRMIGVHRGTELEQPLRQLLDELREEKTAITGIAQALGFPVRHYKQVATWVAEKASRGKLNGHLLTRSPSSDLVEFEFLASAVRGKRSGFETLRIAATVDSRIDADLLDRLIRQANRQHDWATEVRRDVAARVFGGDPDAPDSAADHGNGDGGGGDDSGAESADQT</sequence>
<reference evidence="2 3" key="1">
    <citation type="submission" date="2019-07" db="EMBL/GenBank/DDBJ databases">
        <title>R&amp;d 2014.</title>
        <authorList>
            <person name="Klenk H.-P."/>
        </authorList>
    </citation>
    <scope>NUCLEOTIDE SEQUENCE [LARGE SCALE GENOMIC DNA]</scope>
    <source>
        <strain evidence="2 3">DSM 45764</strain>
    </source>
</reference>
<protein>
    <submittedName>
        <fullName evidence="2">Uncharacterized protein</fullName>
    </submittedName>
</protein>
<dbReference type="EMBL" id="VLKF01000001">
    <property type="protein sequence ID" value="TWH73225.1"/>
    <property type="molecule type" value="Genomic_DNA"/>
</dbReference>
<keyword evidence="3" id="KW-1185">Reference proteome</keyword>
<dbReference type="Proteomes" id="UP000321490">
    <property type="component" value="Unassembled WGS sequence"/>
</dbReference>
<evidence type="ECO:0000313" key="3">
    <source>
        <dbReference type="Proteomes" id="UP000321490"/>
    </source>
</evidence>
<organism evidence="2 3">
    <name type="scientific">Modestobacter roseus</name>
    <dbReference type="NCBI Taxonomy" id="1181884"/>
    <lineage>
        <taxon>Bacteria</taxon>
        <taxon>Bacillati</taxon>
        <taxon>Actinomycetota</taxon>
        <taxon>Actinomycetes</taxon>
        <taxon>Geodermatophilales</taxon>
        <taxon>Geodermatophilaceae</taxon>
        <taxon>Modestobacter</taxon>
    </lineage>
</organism>
<feature type="region of interest" description="Disordered" evidence="1">
    <location>
        <begin position="168"/>
        <end position="201"/>
    </location>
</feature>
<accession>A0A562IR68</accession>
<dbReference type="RefSeq" id="WP_228395055.1">
    <property type="nucleotide sequence ID" value="NZ_ML762485.1"/>
</dbReference>